<dbReference type="GO" id="GO:0005886">
    <property type="term" value="C:plasma membrane"/>
    <property type="evidence" value="ECO:0007669"/>
    <property type="project" value="UniProtKB-SubCell"/>
</dbReference>
<feature type="transmembrane region" description="Helical" evidence="6">
    <location>
        <begin position="342"/>
        <end position="363"/>
    </location>
</feature>
<evidence type="ECO:0000256" key="1">
    <source>
        <dbReference type="ARBA" id="ARBA00004651"/>
    </source>
</evidence>
<evidence type="ECO:0000313" key="8">
    <source>
        <dbReference type="Proteomes" id="UP000287872"/>
    </source>
</evidence>
<reference evidence="7 8" key="1">
    <citation type="submission" date="2018-11" db="EMBL/GenBank/DDBJ databases">
        <title>Genome sequencing and assembly of Clostridium tagluense strain A121.</title>
        <authorList>
            <person name="Murakami T."/>
            <person name="Segawa T."/>
            <person name="Shcherbakova V.A."/>
            <person name="Mori H."/>
            <person name="Yoshimura Y."/>
        </authorList>
    </citation>
    <scope>NUCLEOTIDE SEQUENCE [LARGE SCALE GENOMIC DNA]</scope>
    <source>
        <strain evidence="7 8">A121</strain>
    </source>
</reference>
<feature type="transmembrane region" description="Helical" evidence="6">
    <location>
        <begin position="306"/>
        <end position="330"/>
    </location>
</feature>
<feature type="transmembrane region" description="Helical" evidence="6">
    <location>
        <begin position="49"/>
        <end position="68"/>
    </location>
</feature>
<comment type="subcellular location">
    <subcellularLocation>
        <location evidence="1">Cell membrane</location>
        <topology evidence="1">Multi-pass membrane protein</topology>
    </subcellularLocation>
</comment>
<comment type="caution">
    <text evidence="7">The sequence shown here is derived from an EMBL/GenBank/DDBJ whole genome shotgun (WGS) entry which is preliminary data.</text>
</comment>
<organism evidence="7 8">
    <name type="scientific">Clostridium tagluense</name>
    <dbReference type="NCBI Taxonomy" id="360422"/>
    <lineage>
        <taxon>Bacteria</taxon>
        <taxon>Bacillati</taxon>
        <taxon>Bacillota</taxon>
        <taxon>Clostridia</taxon>
        <taxon>Eubacteriales</taxon>
        <taxon>Clostridiaceae</taxon>
        <taxon>Clostridium</taxon>
    </lineage>
</organism>
<dbReference type="PANTHER" id="PTHR30250:SF28">
    <property type="entry name" value="POLYSACCHARIDE BIOSYNTHESIS PROTEIN"/>
    <property type="match status" value="1"/>
</dbReference>
<accession>A0A401UJK1</accession>
<feature type="transmembrane region" description="Helical" evidence="6">
    <location>
        <begin position="80"/>
        <end position="103"/>
    </location>
</feature>
<name>A0A401UJK1_9CLOT</name>
<evidence type="ECO:0000256" key="3">
    <source>
        <dbReference type="ARBA" id="ARBA00022692"/>
    </source>
</evidence>
<keyword evidence="2" id="KW-1003">Cell membrane</keyword>
<dbReference type="EMBL" id="BHYK01000006">
    <property type="protein sequence ID" value="GCD09727.1"/>
    <property type="molecule type" value="Genomic_DNA"/>
</dbReference>
<dbReference type="Pfam" id="PF13440">
    <property type="entry name" value="Polysacc_synt_3"/>
    <property type="match status" value="1"/>
</dbReference>
<evidence type="ECO:0000256" key="2">
    <source>
        <dbReference type="ARBA" id="ARBA00022475"/>
    </source>
</evidence>
<keyword evidence="8" id="KW-1185">Reference proteome</keyword>
<protein>
    <submittedName>
        <fullName evidence="7">Polysaccharide biosynthesis protein</fullName>
    </submittedName>
</protein>
<sequence>MEKIKKALKSGFIKNIFLVAGGTAFAQLLNIMISPIITRIYSPEEFGVQTMYMSMLAILVIAGSLKYEGGIAIADDDEKAINVVALSIVILVSFVAIIALITFFSGKQFLKLFGAGILFKYRFLIPIGILFAGTYNIFIQWSFRKKEFKSIAKTKFNQAIIQNITKISFGFFKCGSIGLILGSLFGQSAGITTLSMPLIKESKHILRKINAKDMLSCAKRYIKFPLYAAPGSLLNTLGLQLPVFFIAYLYSSKIVGLYGLANVIVSLPTDLIGGSIGDVFYAEIASIGRTEPEKIKRISEKLIKKLILIGLFPLITLVLFGPCLFSIVFGHKWYEAGVYSRILAFLVFGRLIFTPVNRIFPVFERQKEDLYLDIFRVILVLIAFGISKFMSLNSYWAIGLYTLAMDIVYLVTILYARKIMREEIKKKLQENS</sequence>
<keyword evidence="3 6" id="KW-0812">Transmembrane</keyword>
<feature type="transmembrane region" description="Helical" evidence="6">
    <location>
        <begin position="370"/>
        <end position="389"/>
    </location>
</feature>
<keyword evidence="4 6" id="KW-1133">Transmembrane helix</keyword>
<keyword evidence="5 6" id="KW-0472">Membrane</keyword>
<gene>
    <name evidence="7" type="ORF">Ctaglu_13500</name>
</gene>
<dbReference type="PANTHER" id="PTHR30250">
    <property type="entry name" value="PST FAMILY PREDICTED COLANIC ACID TRANSPORTER"/>
    <property type="match status" value="1"/>
</dbReference>
<feature type="transmembrane region" description="Helical" evidence="6">
    <location>
        <begin position="123"/>
        <end position="143"/>
    </location>
</feature>
<evidence type="ECO:0000256" key="4">
    <source>
        <dbReference type="ARBA" id="ARBA00022989"/>
    </source>
</evidence>
<feature type="transmembrane region" description="Helical" evidence="6">
    <location>
        <begin position="12"/>
        <end position="37"/>
    </location>
</feature>
<feature type="transmembrane region" description="Helical" evidence="6">
    <location>
        <begin position="395"/>
        <end position="416"/>
    </location>
</feature>
<evidence type="ECO:0000313" key="7">
    <source>
        <dbReference type="EMBL" id="GCD09727.1"/>
    </source>
</evidence>
<proteinExistence type="predicted"/>
<dbReference type="Proteomes" id="UP000287872">
    <property type="component" value="Unassembled WGS sequence"/>
</dbReference>
<dbReference type="InterPro" id="IPR050833">
    <property type="entry name" value="Poly_Biosynth_Transport"/>
</dbReference>
<dbReference type="AlphaFoldDB" id="A0A401UJK1"/>
<dbReference type="RefSeq" id="WP_124999422.1">
    <property type="nucleotide sequence ID" value="NZ_BHYK01000006.1"/>
</dbReference>
<dbReference type="OrthoDB" id="109075at2"/>
<feature type="transmembrane region" description="Helical" evidence="6">
    <location>
        <begin position="164"/>
        <end position="186"/>
    </location>
</feature>
<evidence type="ECO:0000256" key="5">
    <source>
        <dbReference type="ARBA" id="ARBA00023136"/>
    </source>
</evidence>
<evidence type="ECO:0000256" key="6">
    <source>
        <dbReference type="SAM" id="Phobius"/>
    </source>
</evidence>